<dbReference type="GO" id="GO:0006508">
    <property type="term" value="P:proteolysis"/>
    <property type="evidence" value="ECO:0007669"/>
    <property type="project" value="UniProtKB-KW"/>
</dbReference>
<feature type="transmembrane region" description="Helical" evidence="2">
    <location>
        <begin position="75"/>
        <end position="98"/>
    </location>
</feature>
<keyword evidence="4" id="KW-0645">Protease</keyword>
<dbReference type="KEGG" id="vhy:G7082_13630"/>
<keyword evidence="2" id="KW-0812">Transmembrane</keyword>
<feature type="transmembrane region" description="Helical" evidence="2">
    <location>
        <begin position="191"/>
        <end position="217"/>
    </location>
</feature>
<organism evidence="4 5">
    <name type="scientific">Vagococcus hydrophili</name>
    <dbReference type="NCBI Taxonomy" id="2714947"/>
    <lineage>
        <taxon>Bacteria</taxon>
        <taxon>Bacillati</taxon>
        <taxon>Bacillota</taxon>
        <taxon>Bacilli</taxon>
        <taxon>Lactobacillales</taxon>
        <taxon>Enterococcaceae</taxon>
        <taxon>Vagococcus</taxon>
    </lineage>
</organism>
<dbReference type="AlphaFoldDB" id="A0A6G8AWM9"/>
<dbReference type="InterPro" id="IPR003675">
    <property type="entry name" value="Rce1/LyrA-like_dom"/>
</dbReference>
<dbReference type="RefSeq" id="WP_166035751.1">
    <property type="nucleotide sequence ID" value="NZ_CP049887.1"/>
</dbReference>
<dbReference type="GO" id="GO:0080120">
    <property type="term" value="P:CAAX-box protein maturation"/>
    <property type="evidence" value="ECO:0007669"/>
    <property type="project" value="UniProtKB-ARBA"/>
</dbReference>
<feature type="domain" description="CAAX prenyl protease 2/Lysostaphin resistance protein A-like" evidence="3">
    <location>
        <begin position="117"/>
        <end position="195"/>
    </location>
</feature>
<name>A0A6G8AWM9_9ENTE</name>
<keyword evidence="2" id="KW-0472">Membrane</keyword>
<dbReference type="Proteomes" id="UP000501747">
    <property type="component" value="Chromosome"/>
</dbReference>
<comment type="similarity">
    <text evidence="1">Belongs to the UPF0177 family.</text>
</comment>
<evidence type="ECO:0000259" key="3">
    <source>
        <dbReference type="Pfam" id="PF02517"/>
    </source>
</evidence>
<protein>
    <submittedName>
        <fullName evidence="4">CPBP family intramembrane metalloprotease</fullName>
    </submittedName>
</protein>
<keyword evidence="4" id="KW-0482">Metalloprotease</keyword>
<dbReference type="Pfam" id="PF02517">
    <property type="entry name" value="Rce1-like"/>
    <property type="match status" value="1"/>
</dbReference>
<reference evidence="4 5" key="1">
    <citation type="submission" date="2020-03" db="EMBL/GenBank/DDBJ databases">
        <title>Vagococcus sp. nov., isolated from beetles.</title>
        <authorList>
            <person name="Hyun D.-W."/>
            <person name="Bae J.-W."/>
        </authorList>
    </citation>
    <scope>NUCLEOTIDE SEQUENCE [LARGE SCALE GENOMIC DNA]</scope>
    <source>
        <strain evidence="4 5">HDW17B</strain>
    </source>
</reference>
<proteinExistence type="inferred from homology"/>
<keyword evidence="2" id="KW-1133">Transmembrane helix</keyword>
<dbReference type="GO" id="GO:0004175">
    <property type="term" value="F:endopeptidase activity"/>
    <property type="evidence" value="ECO:0007669"/>
    <property type="project" value="UniProtKB-ARBA"/>
</dbReference>
<keyword evidence="4" id="KW-0378">Hydrolase</keyword>
<evidence type="ECO:0000256" key="2">
    <source>
        <dbReference type="SAM" id="Phobius"/>
    </source>
</evidence>
<keyword evidence="5" id="KW-1185">Reference proteome</keyword>
<evidence type="ECO:0000313" key="5">
    <source>
        <dbReference type="Proteomes" id="UP000501747"/>
    </source>
</evidence>
<sequence length="232" mass="27091">MLTKIRKTSLVYLSWWLILLSTSYFVKLVVPHKKYMLFFYLSVILVTYFSYLFLPFLLKTKNDFKRYLKQINLRFTLSGTIIAFILLLLLIISSGVHYKLGHLGILSTSFGHLNWLIYTQPPLVEELLFRGIIPSFYDNKWVKYWVSTLLFSSLHYNNGFYAILFSFVVGSLLFLLTQLTDSLIPSVIVHYIINSGLTFAIISTFFVLVIFFIFVLLKKETNELNNTSLTEK</sequence>
<gene>
    <name evidence="4" type="ORF">G7082_13630</name>
</gene>
<evidence type="ECO:0000256" key="1">
    <source>
        <dbReference type="ARBA" id="ARBA00009067"/>
    </source>
</evidence>
<dbReference type="EMBL" id="CP049887">
    <property type="protein sequence ID" value="QIL49464.1"/>
    <property type="molecule type" value="Genomic_DNA"/>
</dbReference>
<accession>A0A6G8AWM9</accession>
<feature type="transmembrane region" description="Helical" evidence="2">
    <location>
        <begin position="35"/>
        <end position="54"/>
    </location>
</feature>
<dbReference type="GO" id="GO:0008237">
    <property type="term" value="F:metallopeptidase activity"/>
    <property type="evidence" value="ECO:0007669"/>
    <property type="project" value="UniProtKB-KW"/>
</dbReference>
<evidence type="ECO:0000313" key="4">
    <source>
        <dbReference type="EMBL" id="QIL49464.1"/>
    </source>
</evidence>
<feature type="transmembrane region" description="Helical" evidence="2">
    <location>
        <begin position="159"/>
        <end position="179"/>
    </location>
</feature>